<dbReference type="GO" id="GO:0007018">
    <property type="term" value="P:microtubule-based movement"/>
    <property type="evidence" value="ECO:0007669"/>
    <property type="project" value="TreeGrafter"/>
</dbReference>
<dbReference type="Pfam" id="PF03645">
    <property type="entry name" value="Tctex-1"/>
    <property type="match status" value="1"/>
</dbReference>
<dbReference type="CTD" id="20231612"/>
<dbReference type="Gene3D" id="3.30.1140.40">
    <property type="entry name" value="Tctex-1"/>
    <property type="match status" value="1"/>
</dbReference>
<comment type="similarity">
    <text evidence="1">Belongs to the dynein light chain Tctex-type family.</text>
</comment>
<sequence length="120" mass="14224">MNIPKEPTYRMEPHRKFDPCKVEEIVKEVLEDRLQTFKYNPKFSANFSKIISDEIKDKVKMLNFDRYKIVANVVIGQKRDVCVLVTSRCAWDDKLDNYVSYTFQNQHIFCTANVFGIYSE</sequence>
<dbReference type="InterPro" id="IPR005334">
    <property type="entry name" value="Tctex-1-like"/>
</dbReference>
<dbReference type="CDD" id="cd21451">
    <property type="entry name" value="DLC-like_TCTEX1D"/>
    <property type="match status" value="1"/>
</dbReference>
<dbReference type="HOGENOM" id="CLU_097204_4_1_1"/>
<keyword evidence="3" id="KW-1185">Reference proteome</keyword>
<dbReference type="InterPro" id="IPR038586">
    <property type="entry name" value="Tctex-1-like_sf"/>
</dbReference>
<name>V3ZSS4_LOTGI</name>
<dbReference type="STRING" id="225164.V3ZSS4"/>
<proteinExistence type="inferred from homology"/>
<dbReference type="PANTHER" id="PTHR21255:SF7">
    <property type="entry name" value="DYNEIN LIGHT CHAIN TCTEX-TYPE PROTEIN 2B"/>
    <property type="match status" value="1"/>
</dbReference>
<dbReference type="GO" id="GO:0045505">
    <property type="term" value="F:dynein intermediate chain binding"/>
    <property type="evidence" value="ECO:0007669"/>
    <property type="project" value="TreeGrafter"/>
</dbReference>
<gene>
    <name evidence="2" type="ORF">LOTGIDRAFT_118384</name>
</gene>
<reference evidence="2 3" key="1">
    <citation type="journal article" date="2013" name="Nature">
        <title>Insights into bilaterian evolution from three spiralian genomes.</title>
        <authorList>
            <person name="Simakov O."/>
            <person name="Marletaz F."/>
            <person name="Cho S.J."/>
            <person name="Edsinger-Gonzales E."/>
            <person name="Havlak P."/>
            <person name="Hellsten U."/>
            <person name="Kuo D.H."/>
            <person name="Larsson T."/>
            <person name="Lv J."/>
            <person name="Arendt D."/>
            <person name="Savage R."/>
            <person name="Osoegawa K."/>
            <person name="de Jong P."/>
            <person name="Grimwood J."/>
            <person name="Chapman J.A."/>
            <person name="Shapiro H."/>
            <person name="Aerts A."/>
            <person name="Otillar R.P."/>
            <person name="Terry A.Y."/>
            <person name="Boore J.L."/>
            <person name="Grigoriev I.V."/>
            <person name="Lindberg D.R."/>
            <person name="Seaver E.C."/>
            <person name="Weisblat D.A."/>
            <person name="Putnam N.H."/>
            <person name="Rokhsar D.S."/>
        </authorList>
    </citation>
    <scope>NUCLEOTIDE SEQUENCE [LARGE SCALE GENOMIC DNA]</scope>
</reference>
<dbReference type="Proteomes" id="UP000030746">
    <property type="component" value="Unassembled WGS sequence"/>
</dbReference>
<dbReference type="OrthoDB" id="10260741at2759"/>
<dbReference type="PANTHER" id="PTHR21255">
    <property type="entry name" value="T-COMPLEX-ASSOCIATED-TESTIS-EXPRESSED 1/ DYNEIN LIGHT CHAIN"/>
    <property type="match status" value="1"/>
</dbReference>
<dbReference type="KEGG" id="lgi:LOTGIDRAFT_118384"/>
<evidence type="ECO:0000256" key="1">
    <source>
        <dbReference type="ARBA" id="ARBA00005361"/>
    </source>
</evidence>
<dbReference type="RefSeq" id="XP_009054782.1">
    <property type="nucleotide sequence ID" value="XM_009056534.1"/>
</dbReference>
<organism evidence="2 3">
    <name type="scientific">Lottia gigantea</name>
    <name type="common">Giant owl limpet</name>
    <dbReference type="NCBI Taxonomy" id="225164"/>
    <lineage>
        <taxon>Eukaryota</taxon>
        <taxon>Metazoa</taxon>
        <taxon>Spiralia</taxon>
        <taxon>Lophotrochozoa</taxon>
        <taxon>Mollusca</taxon>
        <taxon>Gastropoda</taxon>
        <taxon>Patellogastropoda</taxon>
        <taxon>Lottioidea</taxon>
        <taxon>Lottiidae</taxon>
        <taxon>Lottia</taxon>
    </lineage>
</organism>
<evidence type="ECO:0000313" key="2">
    <source>
        <dbReference type="EMBL" id="ESO94498.1"/>
    </source>
</evidence>
<dbReference type="EMBL" id="KB201802">
    <property type="protein sequence ID" value="ESO94498.1"/>
    <property type="molecule type" value="Genomic_DNA"/>
</dbReference>
<dbReference type="GO" id="GO:0005737">
    <property type="term" value="C:cytoplasm"/>
    <property type="evidence" value="ECO:0007669"/>
    <property type="project" value="TreeGrafter"/>
</dbReference>
<dbReference type="OMA" id="TTEYEVN"/>
<evidence type="ECO:0000313" key="3">
    <source>
        <dbReference type="Proteomes" id="UP000030746"/>
    </source>
</evidence>
<dbReference type="GeneID" id="20231612"/>
<dbReference type="GO" id="GO:0005868">
    <property type="term" value="C:cytoplasmic dynein complex"/>
    <property type="evidence" value="ECO:0007669"/>
    <property type="project" value="TreeGrafter"/>
</dbReference>
<evidence type="ECO:0008006" key="4">
    <source>
        <dbReference type="Google" id="ProtNLM"/>
    </source>
</evidence>
<dbReference type="AlphaFoldDB" id="V3ZSS4"/>
<protein>
    <recommendedName>
        <fullName evidence="4">Tctex1 domain-containing protein 1</fullName>
    </recommendedName>
</protein>
<accession>V3ZSS4</accession>